<accession>A0A1Y6C5V3</accession>
<protein>
    <submittedName>
        <fullName evidence="2">CubicO group peptidase, beta-lactamase class C family</fullName>
    </submittedName>
</protein>
<dbReference type="Pfam" id="PF00144">
    <property type="entry name" value="Beta-lactamase"/>
    <property type="match status" value="1"/>
</dbReference>
<dbReference type="AlphaFoldDB" id="A0A1Y6C5V3"/>
<proteinExistence type="predicted"/>
<dbReference type="InterPro" id="IPR001466">
    <property type="entry name" value="Beta-lactam-related"/>
</dbReference>
<reference evidence="3" key="1">
    <citation type="submission" date="2017-04" db="EMBL/GenBank/DDBJ databases">
        <authorList>
            <person name="Varghese N."/>
            <person name="Submissions S."/>
        </authorList>
    </citation>
    <scope>NUCLEOTIDE SEQUENCE [LARGE SCALE GENOMIC DNA]</scope>
    <source>
        <strain evidence="3">RKEM611</strain>
    </source>
</reference>
<dbReference type="InterPro" id="IPR012338">
    <property type="entry name" value="Beta-lactam/transpept-like"/>
</dbReference>
<dbReference type="STRING" id="1513793.SAMN06296036_11386"/>
<evidence type="ECO:0000313" key="2">
    <source>
        <dbReference type="EMBL" id="SMF43596.1"/>
    </source>
</evidence>
<evidence type="ECO:0000313" key="3">
    <source>
        <dbReference type="Proteomes" id="UP000192907"/>
    </source>
</evidence>
<dbReference type="RefSeq" id="WP_132321123.1">
    <property type="nucleotide sequence ID" value="NZ_FWZT01000013.1"/>
</dbReference>
<name>A0A1Y6C5V3_9BACT</name>
<sequence length="402" mass="44966">MKLNRVISLSIILYNLLHIPTLYGQSVIKADLKQKLDQSLSTYVSGERLAGVSSLVVESGNVIYRSAFGYQDREKLIPIEDNTIFRIYSMTKPIVSTALMMLYEEGKFGLDEPIEKYLPEFANPRVYIGSNDAGPIFEAAKSAPTIRQLLSHTAGLSYGFNEDDYVDQEYRDADLFDRNLSLDTFSKKLASLPLAYQPGTKWVYSFSVEIQGRLIEVLSGVPLDRFLAERIFTPLGMEDTDFYAPATKWHRLAKVYRTQETNGIAPATDDEIPFSPFTKKPRLIAGGMGLVSTLDDYRKFCELILGRGRFGKRQLLQSSTIELMAEEQTGLAPLPESAGAEGFGLGFGIDEKFGSRQIFWAGAASTIFSIDLENQIAVIMLTQLVPAEVFTFRDDLLEAIYK</sequence>
<dbReference type="EMBL" id="FWZT01000013">
    <property type="protein sequence ID" value="SMF43596.1"/>
    <property type="molecule type" value="Genomic_DNA"/>
</dbReference>
<organism evidence="2 3">
    <name type="scientific">Pseudobacteriovorax antillogorgiicola</name>
    <dbReference type="NCBI Taxonomy" id="1513793"/>
    <lineage>
        <taxon>Bacteria</taxon>
        <taxon>Pseudomonadati</taxon>
        <taxon>Bdellovibrionota</taxon>
        <taxon>Oligoflexia</taxon>
        <taxon>Oligoflexales</taxon>
        <taxon>Pseudobacteriovoracaceae</taxon>
        <taxon>Pseudobacteriovorax</taxon>
    </lineage>
</organism>
<evidence type="ECO:0000259" key="1">
    <source>
        <dbReference type="Pfam" id="PF00144"/>
    </source>
</evidence>
<dbReference type="InterPro" id="IPR050789">
    <property type="entry name" value="Diverse_Enzym_Activities"/>
</dbReference>
<feature type="domain" description="Beta-lactamase-related" evidence="1">
    <location>
        <begin position="38"/>
        <end position="394"/>
    </location>
</feature>
<keyword evidence="3" id="KW-1185">Reference proteome</keyword>
<gene>
    <name evidence="2" type="ORF">SAMN06296036_11386</name>
</gene>
<dbReference type="SUPFAM" id="SSF56601">
    <property type="entry name" value="beta-lactamase/transpeptidase-like"/>
    <property type="match status" value="1"/>
</dbReference>
<dbReference type="OrthoDB" id="5288296at2"/>
<dbReference type="PANTHER" id="PTHR43283:SF3">
    <property type="entry name" value="BETA-LACTAMASE FAMILY PROTEIN (AFU_ORTHOLOGUE AFUA_5G07500)"/>
    <property type="match status" value="1"/>
</dbReference>
<dbReference type="Gene3D" id="3.40.710.10">
    <property type="entry name" value="DD-peptidase/beta-lactamase superfamily"/>
    <property type="match status" value="1"/>
</dbReference>
<dbReference type="PANTHER" id="PTHR43283">
    <property type="entry name" value="BETA-LACTAMASE-RELATED"/>
    <property type="match status" value="1"/>
</dbReference>
<dbReference type="Proteomes" id="UP000192907">
    <property type="component" value="Unassembled WGS sequence"/>
</dbReference>